<evidence type="ECO:0000313" key="2">
    <source>
        <dbReference type="EMBL" id="CAB4769213.1"/>
    </source>
</evidence>
<dbReference type="EMBL" id="CAEZZU010000011">
    <property type="protein sequence ID" value="CAB4769213.1"/>
    <property type="molecule type" value="Genomic_DNA"/>
</dbReference>
<feature type="compositionally biased region" description="Polar residues" evidence="1">
    <location>
        <begin position="1"/>
        <end position="15"/>
    </location>
</feature>
<gene>
    <name evidence="2" type="ORF">UFOPK2925_00174</name>
</gene>
<protein>
    <submittedName>
        <fullName evidence="2">Unannotated protein</fullName>
    </submittedName>
</protein>
<sequence>MTLATNQNTGMSQVLTGPVAERNPRLGPAGPPRKSVTAIADIVIKFMNSAR</sequence>
<accession>A0A6J6VDY2</accession>
<feature type="region of interest" description="Disordered" evidence="1">
    <location>
        <begin position="1"/>
        <end position="34"/>
    </location>
</feature>
<proteinExistence type="predicted"/>
<dbReference type="AlphaFoldDB" id="A0A6J6VDY2"/>
<organism evidence="2">
    <name type="scientific">freshwater metagenome</name>
    <dbReference type="NCBI Taxonomy" id="449393"/>
    <lineage>
        <taxon>unclassified sequences</taxon>
        <taxon>metagenomes</taxon>
        <taxon>ecological metagenomes</taxon>
    </lineage>
</organism>
<evidence type="ECO:0000256" key="1">
    <source>
        <dbReference type="SAM" id="MobiDB-lite"/>
    </source>
</evidence>
<reference evidence="2" key="1">
    <citation type="submission" date="2020-05" db="EMBL/GenBank/DDBJ databases">
        <authorList>
            <person name="Chiriac C."/>
            <person name="Salcher M."/>
            <person name="Ghai R."/>
            <person name="Kavagutti S V."/>
        </authorList>
    </citation>
    <scope>NUCLEOTIDE SEQUENCE</scope>
</reference>
<name>A0A6J6VDY2_9ZZZZ</name>